<evidence type="ECO:0008006" key="4">
    <source>
        <dbReference type="Google" id="ProtNLM"/>
    </source>
</evidence>
<feature type="non-terminal residue" evidence="2">
    <location>
        <position position="1"/>
    </location>
</feature>
<feature type="transmembrane region" description="Helical" evidence="1">
    <location>
        <begin position="33"/>
        <end position="57"/>
    </location>
</feature>
<dbReference type="EMBL" id="BTSX01000001">
    <property type="protein sequence ID" value="GMS78738.1"/>
    <property type="molecule type" value="Genomic_DNA"/>
</dbReference>
<dbReference type="Proteomes" id="UP001432027">
    <property type="component" value="Unassembled WGS sequence"/>
</dbReference>
<protein>
    <recommendedName>
        <fullName evidence="4">G protein-coupled receptor</fullName>
    </recommendedName>
</protein>
<keyword evidence="1" id="KW-0472">Membrane</keyword>
<keyword evidence="1" id="KW-1133">Transmembrane helix</keyword>
<reference evidence="2" key="1">
    <citation type="submission" date="2023-10" db="EMBL/GenBank/DDBJ databases">
        <title>Genome assembly of Pristionchus species.</title>
        <authorList>
            <person name="Yoshida K."/>
            <person name="Sommer R.J."/>
        </authorList>
    </citation>
    <scope>NUCLEOTIDE SEQUENCE</scope>
    <source>
        <strain evidence="2">RS0144</strain>
    </source>
</reference>
<comment type="caution">
    <text evidence="2">The sequence shown here is derived from an EMBL/GenBank/DDBJ whole genome shotgun (WGS) entry which is preliminary data.</text>
</comment>
<organism evidence="2 3">
    <name type="scientific">Pristionchus entomophagus</name>
    <dbReference type="NCBI Taxonomy" id="358040"/>
    <lineage>
        <taxon>Eukaryota</taxon>
        <taxon>Metazoa</taxon>
        <taxon>Ecdysozoa</taxon>
        <taxon>Nematoda</taxon>
        <taxon>Chromadorea</taxon>
        <taxon>Rhabditida</taxon>
        <taxon>Rhabditina</taxon>
        <taxon>Diplogasteromorpha</taxon>
        <taxon>Diplogasteroidea</taxon>
        <taxon>Neodiplogasteridae</taxon>
        <taxon>Pristionchus</taxon>
    </lineage>
</organism>
<evidence type="ECO:0000313" key="2">
    <source>
        <dbReference type="EMBL" id="GMS78738.1"/>
    </source>
</evidence>
<proteinExistence type="predicted"/>
<feature type="non-terminal residue" evidence="2">
    <location>
        <position position="90"/>
    </location>
</feature>
<dbReference type="AlphaFoldDB" id="A0AAV5S7U9"/>
<gene>
    <name evidence="2" type="ORF">PENTCL1PPCAC_913</name>
</gene>
<evidence type="ECO:0000256" key="1">
    <source>
        <dbReference type="SAM" id="Phobius"/>
    </source>
</evidence>
<keyword evidence="1" id="KW-0812">Transmembrane</keyword>
<accession>A0AAV5S7U9</accession>
<sequence>NIFFSILSVKTLTALRGKVSGVKRKSLSIETSYFWSCFCIFVSQFLNLILVITLTTVSLMGNASKGNQLVSIVLQIMPFTADLFSIGPAL</sequence>
<evidence type="ECO:0000313" key="3">
    <source>
        <dbReference type="Proteomes" id="UP001432027"/>
    </source>
</evidence>
<keyword evidence="3" id="KW-1185">Reference proteome</keyword>
<name>A0AAV5S7U9_9BILA</name>